<dbReference type="EMBL" id="OBQK01000002">
    <property type="protein sequence ID" value="SOC53985.1"/>
    <property type="molecule type" value="Genomic_DNA"/>
</dbReference>
<feature type="transmembrane region" description="Helical" evidence="2">
    <location>
        <begin position="227"/>
        <end position="248"/>
    </location>
</feature>
<dbReference type="AlphaFoldDB" id="A0A285VIS9"/>
<evidence type="ECO:0000256" key="2">
    <source>
        <dbReference type="SAM" id="Phobius"/>
    </source>
</evidence>
<feature type="region of interest" description="Disordered" evidence="1">
    <location>
        <begin position="1"/>
        <end position="29"/>
    </location>
</feature>
<feature type="domain" description="YdbS-like PH" evidence="3">
    <location>
        <begin position="88"/>
        <end position="165"/>
    </location>
</feature>
<feature type="transmembrane region" description="Helical" evidence="2">
    <location>
        <begin position="268"/>
        <end position="297"/>
    </location>
</feature>
<sequence>MSLPDLPPPTGEPVAPTLAPPVPGGTDRWQRQSPRMLLVHPVRILGSFALPLVLAVLGISRGTDEDRFWVFAVVAGAVLAVVAGVVSWYVTRYRFTDEQVQLRTGLLSRRVLTAPLDRVRSVDIESSLLHRVLGLAKVKVGTGVDSTRIELDGVSREQAAELRTFLLRRGGAGQGPEAPPAGYAVTPAGADPAPDGDRDDPAGTAHPAGAEQPETELARIDWGWLRYAPFSLSSLVVVAGAVGVLAQFGDDLPVDQVEVAQGAWEWVLAQALLVLVAMTFLAVVVGWVVVSTVTYVLTWWNLRVVREARGNLRITRGLLTTHSQTVERAKVRGARMGEPFLLRLVRGAELTALATGVGTGGTTKVLPPAPRAVVTDVGHELLEETGALTMTLTRHGPRARRRIHVQHQWGTLFLVALLAVPTYLLDVRWVQWLPSWAPPVALVVLGALNAVVADSAWRNLGHGLTGRHLVVQTGAFVRSREVLELAGIIGWRLDQSFFQRRLGLADLRATTAAGSEVVTAPDIPLTLAVPLARRATPGMLEEFLA</sequence>
<feature type="transmembrane region" description="Helical" evidence="2">
    <location>
        <begin position="436"/>
        <end position="457"/>
    </location>
</feature>
<dbReference type="InterPro" id="IPR005182">
    <property type="entry name" value="YdbS-like_PH"/>
</dbReference>
<feature type="domain" description="YdbS-like PH" evidence="3">
    <location>
        <begin position="457"/>
        <end position="527"/>
    </location>
</feature>
<keyword evidence="5" id="KW-1185">Reference proteome</keyword>
<protein>
    <submittedName>
        <fullName evidence="4">Putative membrane protein</fullName>
    </submittedName>
</protein>
<dbReference type="Pfam" id="PF03703">
    <property type="entry name" value="bPH_2"/>
    <property type="match status" value="2"/>
</dbReference>
<feature type="transmembrane region" description="Helical" evidence="2">
    <location>
        <begin position="69"/>
        <end position="90"/>
    </location>
</feature>
<dbReference type="Proteomes" id="UP000219688">
    <property type="component" value="Unassembled WGS sequence"/>
</dbReference>
<gene>
    <name evidence="4" type="ORF">SAMN05421879_102298</name>
</gene>
<feature type="transmembrane region" description="Helical" evidence="2">
    <location>
        <begin position="409"/>
        <end position="430"/>
    </location>
</feature>
<feature type="transmembrane region" description="Helical" evidence="2">
    <location>
        <begin position="37"/>
        <end position="57"/>
    </location>
</feature>
<dbReference type="RefSeq" id="WP_097187324.1">
    <property type="nucleotide sequence ID" value="NZ_OBQK01000002.1"/>
</dbReference>
<accession>A0A285VIS9</accession>
<reference evidence="5" key="1">
    <citation type="submission" date="2017-08" db="EMBL/GenBank/DDBJ databases">
        <authorList>
            <person name="Varghese N."/>
            <person name="Submissions S."/>
        </authorList>
    </citation>
    <scope>NUCLEOTIDE SEQUENCE [LARGE SCALE GENOMIC DNA]</scope>
    <source>
        <strain evidence="5">USBA17B2</strain>
    </source>
</reference>
<proteinExistence type="predicted"/>
<evidence type="ECO:0000259" key="3">
    <source>
        <dbReference type="Pfam" id="PF03703"/>
    </source>
</evidence>
<dbReference type="PIRSF" id="PIRSF026631">
    <property type="entry name" value="UCP026631"/>
    <property type="match status" value="1"/>
</dbReference>
<feature type="compositionally biased region" description="Pro residues" evidence="1">
    <location>
        <begin position="1"/>
        <end position="11"/>
    </location>
</feature>
<keyword evidence="2" id="KW-0472">Membrane</keyword>
<organism evidence="4 5">
    <name type="scientific">Ornithinimicrobium cerasi</name>
    <dbReference type="NCBI Taxonomy" id="2248773"/>
    <lineage>
        <taxon>Bacteria</taxon>
        <taxon>Bacillati</taxon>
        <taxon>Actinomycetota</taxon>
        <taxon>Actinomycetes</taxon>
        <taxon>Micrococcales</taxon>
        <taxon>Ornithinimicrobiaceae</taxon>
        <taxon>Ornithinimicrobium</taxon>
    </lineage>
</organism>
<evidence type="ECO:0000256" key="1">
    <source>
        <dbReference type="SAM" id="MobiDB-lite"/>
    </source>
</evidence>
<evidence type="ECO:0000313" key="4">
    <source>
        <dbReference type="EMBL" id="SOC53985.1"/>
    </source>
</evidence>
<keyword evidence="2" id="KW-1133">Transmembrane helix</keyword>
<keyword evidence="2" id="KW-0812">Transmembrane</keyword>
<name>A0A285VIS9_9MICO</name>
<feature type="region of interest" description="Disordered" evidence="1">
    <location>
        <begin position="173"/>
        <end position="212"/>
    </location>
</feature>
<dbReference type="InterPro" id="IPR014529">
    <property type="entry name" value="UCP026631"/>
</dbReference>
<dbReference type="PANTHER" id="PTHR34473">
    <property type="entry name" value="UPF0699 TRANSMEMBRANE PROTEIN YDBS"/>
    <property type="match status" value="1"/>
</dbReference>
<dbReference type="PANTHER" id="PTHR34473:SF2">
    <property type="entry name" value="UPF0699 TRANSMEMBRANE PROTEIN YDBT"/>
    <property type="match status" value="1"/>
</dbReference>
<evidence type="ECO:0000313" key="5">
    <source>
        <dbReference type="Proteomes" id="UP000219688"/>
    </source>
</evidence>